<reference evidence="2 3" key="1">
    <citation type="submission" date="2018-06" db="EMBL/GenBank/DDBJ databases">
        <title>Complete Genomes of Monosporascus.</title>
        <authorList>
            <person name="Robinson A.J."/>
            <person name="Natvig D.O."/>
        </authorList>
    </citation>
    <scope>NUCLEOTIDE SEQUENCE [LARGE SCALE GENOMIC DNA]</scope>
    <source>
        <strain evidence="2 3">CBS 609.92</strain>
    </source>
</reference>
<organism evidence="2 3">
    <name type="scientific">Monosporascus cannonballus</name>
    <dbReference type="NCBI Taxonomy" id="155416"/>
    <lineage>
        <taxon>Eukaryota</taxon>
        <taxon>Fungi</taxon>
        <taxon>Dikarya</taxon>
        <taxon>Ascomycota</taxon>
        <taxon>Pezizomycotina</taxon>
        <taxon>Sordariomycetes</taxon>
        <taxon>Xylariomycetidae</taxon>
        <taxon>Xylariales</taxon>
        <taxon>Xylariales incertae sedis</taxon>
        <taxon>Monosporascus</taxon>
    </lineage>
</organism>
<proteinExistence type="predicted"/>
<feature type="chain" id="PRO_5047271340" evidence="1">
    <location>
        <begin position="22"/>
        <end position="397"/>
    </location>
</feature>
<sequence length="397" mass="41671">MRNAFTTAAAALFLAAEVVIATDGECPPGGIDVLNGQPCCVPQTKGASTPRRSLLTRTTNECCNEKKQGPPKVSKNVNLQCGTNYGDDSNDVEDGVKFDVAECPAAYGSGDCFHVKITVAAGAVINDMHLQINDDPITVNTGLGNAPWIDSDYCDVSLGECWVPVDYIQNLFPTNSLCGKIVNVAAGVGINGATCFQQGTPISPKGNWFTYTTVTFECPDVCAKSCHCPTGKWCSMGTAYGYAEGKAITFNPTLVNGGASGCKKWGWYYKISSGDLSAGLTGDLRVGAGGNDVSKSVDVGDFSAKLSGTTLTVKYDLASGYDLGEVHVYASCSAPTSCAPGSWAAYNSDRSGLDLSATTDRTFEQAITVPQCGNYYLIFHGAINNKITGDTCQNPIA</sequence>
<evidence type="ECO:0000313" key="3">
    <source>
        <dbReference type="Proteomes" id="UP000294003"/>
    </source>
</evidence>
<dbReference type="EMBL" id="QJNS01000295">
    <property type="protein sequence ID" value="RYO80285.1"/>
    <property type="molecule type" value="Genomic_DNA"/>
</dbReference>
<keyword evidence="3" id="KW-1185">Reference proteome</keyword>
<keyword evidence="1" id="KW-0732">Signal</keyword>
<gene>
    <name evidence="2" type="ORF">DL762_007732</name>
</gene>
<feature type="signal peptide" evidence="1">
    <location>
        <begin position="1"/>
        <end position="21"/>
    </location>
</feature>
<protein>
    <submittedName>
        <fullName evidence="2">Uncharacterized protein</fullName>
    </submittedName>
</protein>
<name>A0ABY0GYH5_9PEZI</name>
<comment type="caution">
    <text evidence="2">The sequence shown here is derived from an EMBL/GenBank/DDBJ whole genome shotgun (WGS) entry which is preliminary data.</text>
</comment>
<evidence type="ECO:0000313" key="2">
    <source>
        <dbReference type="EMBL" id="RYO80285.1"/>
    </source>
</evidence>
<evidence type="ECO:0000256" key="1">
    <source>
        <dbReference type="SAM" id="SignalP"/>
    </source>
</evidence>
<dbReference type="Proteomes" id="UP000294003">
    <property type="component" value="Unassembled WGS sequence"/>
</dbReference>
<accession>A0ABY0GYH5</accession>